<organism evidence="2 3">
    <name type="scientific">Chironomus riparius</name>
    <dbReference type="NCBI Taxonomy" id="315576"/>
    <lineage>
        <taxon>Eukaryota</taxon>
        <taxon>Metazoa</taxon>
        <taxon>Ecdysozoa</taxon>
        <taxon>Arthropoda</taxon>
        <taxon>Hexapoda</taxon>
        <taxon>Insecta</taxon>
        <taxon>Pterygota</taxon>
        <taxon>Neoptera</taxon>
        <taxon>Endopterygota</taxon>
        <taxon>Diptera</taxon>
        <taxon>Nematocera</taxon>
        <taxon>Chironomoidea</taxon>
        <taxon>Chironomidae</taxon>
        <taxon>Chironominae</taxon>
        <taxon>Chironomus</taxon>
    </lineage>
</organism>
<feature type="transmembrane region" description="Helical" evidence="1">
    <location>
        <begin position="192"/>
        <end position="215"/>
    </location>
</feature>
<sequence>MEKFLLCLALELGAKLIGWWHLINAICWTSVLSYFLFPYITSQLAVMMIYVLSLLVFALYIKRCVDLIQGAKQCDFFRVNNFKSMLLIFIAIFTLQLSWIVLTHRTAFPVPKMFLIIFTAISLVIEIYSFLVLDAFGLKLQEILSSRTAEVRNHIYVSPFRAIAFFAFLGLTFAIVLTIVKLKDDDNREVGYHHLILEILAAIVVTYVFICIHSIHKRFKSEKFGNRAFVLSY</sequence>
<reference evidence="2" key="2">
    <citation type="submission" date="2022-10" db="EMBL/GenBank/DDBJ databases">
        <authorList>
            <consortium name="ENA_rothamsted_submissions"/>
            <consortium name="culmorum"/>
            <person name="King R."/>
        </authorList>
    </citation>
    <scope>NUCLEOTIDE SEQUENCE</scope>
</reference>
<protein>
    <submittedName>
        <fullName evidence="2">Uncharacterized protein</fullName>
    </submittedName>
</protein>
<proteinExistence type="predicted"/>
<feature type="transmembrane region" description="Helical" evidence="1">
    <location>
        <begin position="159"/>
        <end position="180"/>
    </location>
</feature>
<reference evidence="2" key="1">
    <citation type="submission" date="2022-01" db="EMBL/GenBank/DDBJ databases">
        <authorList>
            <person name="King R."/>
        </authorList>
    </citation>
    <scope>NUCLEOTIDE SEQUENCE</scope>
</reference>
<evidence type="ECO:0000313" key="3">
    <source>
        <dbReference type="Proteomes" id="UP001153620"/>
    </source>
</evidence>
<gene>
    <name evidence="2" type="ORF">CHIRRI_LOCUS10241</name>
</gene>
<keyword evidence="1" id="KW-0812">Transmembrane</keyword>
<dbReference type="OrthoDB" id="10556342at2759"/>
<accession>A0A9N9WVS7</accession>
<dbReference type="AlphaFoldDB" id="A0A9N9WVS7"/>
<keyword evidence="3" id="KW-1185">Reference proteome</keyword>
<dbReference type="Proteomes" id="UP001153620">
    <property type="component" value="Chromosome 3"/>
</dbReference>
<feature type="transmembrane region" description="Helical" evidence="1">
    <location>
        <begin position="12"/>
        <end position="37"/>
    </location>
</feature>
<evidence type="ECO:0000313" key="2">
    <source>
        <dbReference type="EMBL" id="CAG9807392.1"/>
    </source>
</evidence>
<name>A0A9N9WVS7_9DIPT</name>
<feature type="transmembrane region" description="Helical" evidence="1">
    <location>
        <begin position="82"/>
        <end position="102"/>
    </location>
</feature>
<keyword evidence="1" id="KW-0472">Membrane</keyword>
<dbReference type="EMBL" id="OU895879">
    <property type="protein sequence ID" value="CAG9807392.1"/>
    <property type="molecule type" value="Genomic_DNA"/>
</dbReference>
<keyword evidence="1" id="KW-1133">Transmembrane helix</keyword>
<feature type="transmembrane region" description="Helical" evidence="1">
    <location>
        <begin position="114"/>
        <end position="138"/>
    </location>
</feature>
<feature type="transmembrane region" description="Helical" evidence="1">
    <location>
        <begin position="43"/>
        <end position="61"/>
    </location>
</feature>
<evidence type="ECO:0000256" key="1">
    <source>
        <dbReference type="SAM" id="Phobius"/>
    </source>
</evidence>